<feature type="domain" description="Carbohydrate kinase PfkB" evidence="3">
    <location>
        <begin position="4"/>
        <end position="272"/>
    </location>
</feature>
<dbReference type="PANTHER" id="PTHR10584">
    <property type="entry name" value="SUGAR KINASE"/>
    <property type="match status" value="1"/>
</dbReference>
<accession>A0ABX0SIG5</accession>
<dbReference type="Proteomes" id="UP000749311">
    <property type="component" value="Unassembled WGS sequence"/>
</dbReference>
<dbReference type="PROSITE" id="PS00584">
    <property type="entry name" value="PFKB_KINASES_2"/>
    <property type="match status" value="1"/>
</dbReference>
<dbReference type="PANTHER" id="PTHR10584:SF157">
    <property type="entry name" value="SULFOFRUCTOSE KINASE"/>
    <property type="match status" value="1"/>
</dbReference>
<dbReference type="Gene3D" id="3.40.1190.20">
    <property type="match status" value="1"/>
</dbReference>
<evidence type="ECO:0000256" key="1">
    <source>
        <dbReference type="ARBA" id="ARBA00022679"/>
    </source>
</evidence>
<keyword evidence="1" id="KW-0808">Transferase</keyword>
<evidence type="ECO:0000313" key="4">
    <source>
        <dbReference type="EMBL" id="NIH58134.1"/>
    </source>
</evidence>
<dbReference type="InterPro" id="IPR029056">
    <property type="entry name" value="Ribokinase-like"/>
</dbReference>
<comment type="caution">
    <text evidence="4">The sequence shown here is derived from an EMBL/GenBank/DDBJ whole genome shotgun (WGS) entry which is preliminary data.</text>
</comment>
<dbReference type="RefSeq" id="WP_167169899.1">
    <property type="nucleotide sequence ID" value="NZ_BAAAOO010000006.1"/>
</dbReference>
<dbReference type="InterPro" id="IPR002173">
    <property type="entry name" value="Carboh/pur_kinase_PfkB_CS"/>
</dbReference>
<dbReference type="EMBL" id="JAAMOZ010000002">
    <property type="protein sequence ID" value="NIH58134.1"/>
    <property type="molecule type" value="Genomic_DNA"/>
</dbReference>
<dbReference type="SUPFAM" id="SSF53613">
    <property type="entry name" value="Ribokinase-like"/>
    <property type="match status" value="1"/>
</dbReference>
<evidence type="ECO:0000256" key="2">
    <source>
        <dbReference type="ARBA" id="ARBA00022777"/>
    </source>
</evidence>
<keyword evidence="2 4" id="KW-0418">Kinase</keyword>
<dbReference type="GO" id="GO:0016301">
    <property type="term" value="F:kinase activity"/>
    <property type="evidence" value="ECO:0007669"/>
    <property type="project" value="UniProtKB-KW"/>
</dbReference>
<name>A0ABX0SIG5_9ACTN</name>
<organism evidence="4 5">
    <name type="scientific">Brooklawnia cerclae</name>
    <dbReference type="NCBI Taxonomy" id="349934"/>
    <lineage>
        <taxon>Bacteria</taxon>
        <taxon>Bacillati</taxon>
        <taxon>Actinomycetota</taxon>
        <taxon>Actinomycetes</taxon>
        <taxon>Propionibacteriales</taxon>
        <taxon>Propionibacteriaceae</taxon>
        <taxon>Brooklawnia</taxon>
    </lineage>
</organism>
<protein>
    <submittedName>
        <fullName evidence="4">Sugar/nucleoside kinase (Ribokinase family)</fullName>
    </submittedName>
</protein>
<dbReference type="InterPro" id="IPR011611">
    <property type="entry name" value="PfkB_dom"/>
</dbReference>
<proteinExistence type="predicted"/>
<evidence type="ECO:0000313" key="5">
    <source>
        <dbReference type="Proteomes" id="UP000749311"/>
    </source>
</evidence>
<gene>
    <name evidence="4" type="ORF">FB473_002826</name>
</gene>
<dbReference type="Pfam" id="PF00294">
    <property type="entry name" value="PfkB"/>
    <property type="match status" value="1"/>
</dbReference>
<evidence type="ECO:0000259" key="3">
    <source>
        <dbReference type="Pfam" id="PF00294"/>
    </source>
</evidence>
<keyword evidence="5" id="KW-1185">Reference proteome</keyword>
<reference evidence="4 5" key="1">
    <citation type="submission" date="2020-02" db="EMBL/GenBank/DDBJ databases">
        <title>Sequencing the genomes of 1000 actinobacteria strains.</title>
        <authorList>
            <person name="Klenk H.-P."/>
        </authorList>
    </citation>
    <scope>NUCLEOTIDE SEQUENCE [LARGE SCALE GENOMIC DNA]</scope>
    <source>
        <strain evidence="4 5">DSM 19609</strain>
    </source>
</reference>
<sequence>MAPLVVCVGLTTIDVVQQVVELPRANAKIVAHGLRVDVGGPAANAARVAAALGCQVRLVTALGGSDLADLARNRLDGIEIVDVAPADHQVPVSTVLVTPDGARAVVSRNATGLTQQTLPSSEIVRDADVVLHDGHLVDASTALAALSASPIHLLDGGSWKPGLQMLLPSLDVAVVSADFALPGHSPEQALDDLAGYGIPRLARTHGAQPVVYAVAERPGELPVPDVKAVDTTGAGDVLHGALAAHLAEGLGFVEALRQAIDLASRSVTGRGVLAWHPVRTPSAPSRSTTPTTP</sequence>